<dbReference type="Pfam" id="PF14223">
    <property type="entry name" value="Retrotran_gag_2"/>
    <property type="match status" value="1"/>
</dbReference>
<reference evidence="5" key="1">
    <citation type="submission" date="2021-05" db="EMBL/GenBank/DDBJ databases">
        <authorList>
            <person name="Alioto T."/>
            <person name="Alioto T."/>
            <person name="Gomez Garrido J."/>
        </authorList>
    </citation>
    <scope>NUCLEOTIDE SEQUENCE</scope>
</reference>
<dbReference type="SUPFAM" id="SSF53098">
    <property type="entry name" value="Ribonuclease H-like"/>
    <property type="match status" value="1"/>
</dbReference>
<dbReference type="SMART" id="SM00343">
    <property type="entry name" value="ZnF_C2HC"/>
    <property type="match status" value="1"/>
</dbReference>
<keyword evidence="2" id="KW-0863">Zinc-finger</keyword>
<name>A0A8D9BGB4_9HEMI</name>
<dbReference type="InterPro" id="IPR025724">
    <property type="entry name" value="GAG-pre-integrase_dom"/>
</dbReference>
<proteinExistence type="predicted"/>
<dbReference type="InterPro" id="IPR054722">
    <property type="entry name" value="PolX-like_BBD"/>
</dbReference>
<evidence type="ECO:0000259" key="3">
    <source>
        <dbReference type="PROSITE" id="PS50158"/>
    </source>
</evidence>
<dbReference type="InterPro" id="IPR001584">
    <property type="entry name" value="Integrase_cat-core"/>
</dbReference>
<dbReference type="InterPro" id="IPR012337">
    <property type="entry name" value="RNaseH-like_sf"/>
</dbReference>
<protein>
    <submittedName>
        <fullName evidence="5">Copia protein</fullName>
    </submittedName>
</protein>
<evidence type="ECO:0000256" key="1">
    <source>
        <dbReference type="ARBA" id="ARBA00022670"/>
    </source>
</evidence>
<evidence type="ECO:0000259" key="4">
    <source>
        <dbReference type="PROSITE" id="PS50994"/>
    </source>
</evidence>
<keyword evidence="2" id="KW-0479">Metal-binding</keyword>
<keyword evidence="1" id="KW-0378">Hydrolase</keyword>
<evidence type="ECO:0000256" key="2">
    <source>
        <dbReference type="PROSITE-ProRule" id="PRU00047"/>
    </source>
</evidence>
<dbReference type="GO" id="GO:0006508">
    <property type="term" value="P:proteolysis"/>
    <property type="evidence" value="ECO:0007669"/>
    <property type="project" value="UniProtKB-KW"/>
</dbReference>
<dbReference type="InterPro" id="IPR039537">
    <property type="entry name" value="Retrotran_Ty1/copia-like"/>
</dbReference>
<dbReference type="InterPro" id="IPR036397">
    <property type="entry name" value="RNaseH_sf"/>
</dbReference>
<dbReference type="PROSITE" id="PS50158">
    <property type="entry name" value="ZF_CCHC"/>
    <property type="match status" value="1"/>
</dbReference>
<dbReference type="EMBL" id="HBUF01626636">
    <property type="protein sequence ID" value="CAG6782302.1"/>
    <property type="molecule type" value="Transcribed_RNA"/>
</dbReference>
<dbReference type="GO" id="GO:0008233">
    <property type="term" value="F:peptidase activity"/>
    <property type="evidence" value="ECO:0007669"/>
    <property type="project" value="UniProtKB-KW"/>
</dbReference>
<dbReference type="GO" id="GO:0015074">
    <property type="term" value="P:DNA integration"/>
    <property type="evidence" value="ECO:0007669"/>
    <property type="project" value="InterPro"/>
</dbReference>
<organism evidence="5">
    <name type="scientific">Cacopsylla melanoneura</name>
    <dbReference type="NCBI Taxonomy" id="428564"/>
    <lineage>
        <taxon>Eukaryota</taxon>
        <taxon>Metazoa</taxon>
        <taxon>Ecdysozoa</taxon>
        <taxon>Arthropoda</taxon>
        <taxon>Hexapoda</taxon>
        <taxon>Insecta</taxon>
        <taxon>Pterygota</taxon>
        <taxon>Neoptera</taxon>
        <taxon>Paraneoptera</taxon>
        <taxon>Hemiptera</taxon>
        <taxon>Sternorrhyncha</taxon>
        <taxon>Psylloidea</taxon>
        <taxon>Psyllidae</taxon>
        <taxon>Psyllinae</taxon>
        <taxon>Cacopsylla</taxon>
    </lineage>
</organism>
<dbReference type="SUPFAM" id="SSF57756">
    <property type="entry name" value="Retrovirus zinc finger-like domains"/>
    <property type="match status" value="1"/>
</dbReference>
<dbReference type="AlphaFoldDB" id="A0A8D9BGB4"/>
<dbReference type="Gene3D" id="4.10.60.10">
    <property type="entry name" value="Zinc finger, CCHC-type"/>
    <property type="match status" value="1"/>
</dbReference>
<accession>A0A8D9BGB4</accession>
<dbReference type="InterPro" id="IPR001878">
    <property type="entry name" value="Znf_CCHC"/>
</dbReference>
<sequence length="673" mass="76928">MAQLNKYGLKQFDGTGFPNWEFRLKGVMQEQGVLEMVLGECQEPGTKKNKEKEALARNIIIQSVSDDCLEILKSADLAKEMLDVLKKHFQRNSLSERIHLKKELSSMKFDGKSSMSSFIMKYESLVRQLRDSGCVVDENEKIISFLSTLPKSYENFCTSLDLLISQQSLTFDFVRSRILDEELKKKSSVNNVNSVNNVKQEANAFSVFKFQCYNCGKYGHKRSECRVKKKNTRQTPGTHQSYKPGKPKANYVAELAEVNAVADVSTHEFNDLKSTTEESSISFLLCTEEKTANVLKNDIGNCVEFVIDSGASDHFVNDMKYFNGGYITLKNPIPVVTANDGIKLIATKVGTVVTECFTIQNVLFVKGMKSNLLSVKRIERKGLKVTFEDSQVVVSKGDKIVFQMTSFGKMYMAKFKLKNVDCAAHKACTTNEQNVLWHRRLGHPCDGKLGHLQKEGYIDSVQQKQRDILCETCIKGKQSRLPFKENLVKTHRVLELIHTDLCGPITPNTHDGKKYILTFIDDFTHFTMVYLLEGKNEVPKFVMEYVKMVHAKFNTKISRIRCDNGMEFNNNILQNYYKEEGIKMEVTIPYTPEENGKAERMNRTILEKARTLISEANFEKDMWGESVLTSVYLINRLPTVNNKIPAELWFGYKPNYQKKKDADDILLRTRRTT</sequence>
<dbReference type="InterPro" id="IPR036875">
    <property type="entry name" value="Znf_CCHC_sf"/>
</dbReference>
<dbReference type="PROSITE" id="PS50994">
    <property type="entry name" value="INTEGRASE"/>
    <property type="match status" value="1"/>
</dbReference>
<dbReference type="PANTHER" id="PTHR42648">
    <property type="entry name" value="TRANSPOSASE, PUTATIVE-RELATED"/>
    <property type="match status" value="1"/>
</dbReference>
<feature type="domain" description="Integrase catalytic" evidence="4">
    <location>
        <begin position="478"/>
        <end position="653"/>
    </location>
</feature>
<keyword evidence="1" id="KW-0645">Protease</keyword>
<feature type="domain" description="CCHC-type" evidence="3">
    <location>
        <begin position="212"/>
        <end position="226"/>
    </location>
</feature>
<dbReference type="Pfam" id="PF00665">
    <property type="entry name" value="rve"/>
    <property type="match status" value="1"/>
</dbReference>
<dbReference type="Pfam" id="PF13976">
    <property type="entry name" value="gag_pre-integrs"/>
    <property type="match status" value="1"/>
</dbReference>
<keyword evidence="2" id="KW-0862">Zinc</keyword>
<dbReference type="GO" id="GO:0008270">
    <property type="term" value="F:zinc ion binding"/>
    <property type="evidence" value="ECO:0007669"/>
    <property type="project" value="UniProtKB-KW"/>
</dbReference>
<dbReference type="GO" id="GO:0003676">
    <property type="term" value="F:nucleic acid binding"/>
    <property type="evidence" value="ECO:0007669"/>
    <property type="project" value="InterPro"/>
</dbReference>
<dbReference type="Gene3D" id="3.30.420.10">
    <property type="entry name" value="Ribonuclease H-like superfamily/Ribonuclease H"/>
    <property type="match status" value="1"/>
</dbReference>
<evidence type="ECO:0000313" key="5">
    <source>
        <dbReference type="EMBL" id="CAG6782302.1"/>
    </source>
</evidence>
<dbReference type="PANTHER" id="PTHR42648:SF28">
    <property type="entry name" value="TRANSPOSON-ENCODED PROTEIN WITH RIBONUCLEASE H-LIKE AND RETROVIRUS ZINC FINGER-LIKE DOMAINS"/>
    <property type="match status" value="1"/>
</dbReference>
<dbReference type="Pfam" id="PF22936">
    <property type="entry name" value="Pol_BBD"/>
    <property type="match status" value="1"/>
</dbReference>